<dbReference type="VEuPathDB" id="VectorBase:SSCA000873"/>
<dbReference type="GO" id="GO:0045202">
    <property type="term" value="C:synapse"/>
    <property type="evidence" value="ECO:0007669"/>
    <property type="project" value="GOC"/>
</dbReference>
<dbReference type="Pfam" id="PF00520">
    <property type="entry name" value="Ion_trans"/>
    <property type="match status" value="2"/>
</dbReference>
<dbReference type="Proteomes" id="UP000616769">
    <property type="component" value="Unassembled WGS sequence"/>
</dbReference>
<dbReference type="GO" id="GO:0005891">
    <property type="term" value="C:voltage-gated calcium channel complex"/>
    <property type="evidence" value="ECO:0007669"/>
    <property type="project" value="TreeGrafter"/>
</dbReference>
<evidence type="ECO:0000313" key="14">
    <source>
        <dbReference type="EMBL" id="KPM10489.1"/>
    </source>
</evidence>
<evidence type="ECO:0000256" key="5">
    <source>
        <dbReference type="ARBA" id="ARBA00022692"/>
    </source>
</evidence>
<evidence type="ECO:0000256" key="11">
    <source>
        <dbReference type="ARBA" id="ARBA00023180"/>
    </source>
</evidence>
<keyword evidence="12" id="KW-0407">Ion channel</keyword>
<dbReference type="InterPro" id="IPR050599">
    <property type="entry name" value="VDCC_alpha-1_subunit"/>
</dbReference>
<protein>
    <submittedName>
        <fullName evidence="14">Voltage-dependent calcium channel type A subunit alpha-1-like protein</fullName>
    </submittedName>
</protein>
<evidence type="ECO:0000256" key="1">
    <source>
        <dbReference type="ARBA" id="ARBA00004141"/>
    </source>
</evidence>
<evidence type="ECO:0000256" key="6">
    <source>
        <dbReference type="ARBA" id="ARBA00022837"/>
    </source>
</evidence>
<dbReference type="Gene3D" id="1.20.120.350">
    <property type="entry name" value="Voltage-gated potassium channels. Chain C"/>
    <property type="match status" value="1"/>
</dbReference>
<evidence type="ECO:0000256" key="12">
    <source>
        <dbReference type="ARBA" id="ARBA00023303"/>
    </source>
</evidence>
<keyword evidence="11" id="KW-0325">Glycoprotein</keyword>
<keyword evidence="3" id="KW-0109">Calcium transport</keyword>
<feature type="domain" description="Ion transport" evidence="13">
    <location>
        <begin position="270"/>
        <end position="356"/>
    </location>
</feature>
<dbReference type="GO" id="GO:0007268">
    <property type="term" value="P:chemical synaptic transmission"/>
    <property type="evidence" value="ECO:0007669"/>
    <property type="project" value="TreeGrafter"/>
</dbReference>
<evidence type="ECO:0000256" key="10">
    <source>
        <dbReference type="ARBA" id="ARBA00023136"/>
    </source>
</evidence>
<keyword evidence="2" id="KW-0813">Transport</keyword>
<dbReference type="InterPro" id="IPR027359">
    <property type="entry name" value="Volt_channel_dom_sf"/>
</dbReference>
<keyword evidence="7" id="KW-0851">Voltage-gated channel</keyword>
<organism evidence="14 15">
    <name type="scientific">Sarcoptes scabiei</name>
    <name type="common">Itch mite</name>
    <name type="synonym">Acarus scabiei</name>
    <dbReference type="NCBI Taxonomy" id="52283"/>
    <lineage>
        <taxon>Eukaryota</taxon>
        <taxon>Metazoa</taxon>
        <taxon>Ecdysozoa</taxon>
        <taxon>Arthropoda</taxon>
        <taxon>Chelicerata</taxon>
        <taxon>Arachnida</taxon>
        <taxon>Acari</taxon>
        <taxon>Acariformes</taxon>
        <taxon>Sarcoptiformes</taxon>
        <taxon>Astigmata</taxon>
        <taxon>Psoroptidia</taxon>
        <taxon>Sarcoptoidea</taxon>
        <taxon>Sarcoptidae</taxon>
        <taxon>Sarcoptinae</taxon>
        <taxon>Sarcoptes</taxon>
    </lineage>
</organism>
<dbReference type="GO" id="GO:0098703">
    <property type="term" value="P:calcium ion import across plasma membrane"/>
    <property type="evidence" value="ECO:0007669"/>
    <property type="project" value="TreeGrafter"/>
</dbReference>
<feature type="domain" description="Ion transport" evidence="13">
    <location>
        <begin position="49"/>
        <end position="163"/>
    </location>
</feature>
<comment type="subcellular location">
    <subcellularLocation>
        <location evidence="1">Membrane</location>
        <topology evidence="1">Multi-pass membrane protein</topology>
    </subcellularLocation>
</comment>
<dbReference type="Gene3D" id="1.10.287.70">
    <property type="match status" value="1"/>
</dbReference>
<evidence type="ECO:0000256" key="2">
    <source>
        <dbReference type="ARBA" id="ARBA00022448"/>
    </source>
</evidence>
<keyword evidence="4" id="KW-0107">Calcium channel</keyword>
<evidence type="ECO:0000313" key="15">
    <source>
        <dbReference type="Proteomes" id="UP000616769"/>
    </source>
</evidence>
<gene>
    <name evidence="14" type="ORF">QR98_0090450</name>
</gene>
<reference evidence="14 15" key="1">
    <citation type="journal article" date="2015" name="Parasit. Vectors">
        <title>Draft genome of the scabies mite.</title>
        <authorList>
            <person name="Rider S.D.Jr."/>
            <person name="Morgan M.S."/>
            <person name="Arlian L.G."/>
        </authorList>
    </citation>
    <scope>NUCLEOTIDE SEQUENCE [LARGE SCALE GENOMIC DNA]</scope>
    <source>
        <strain evidence="14">Arlian Lab</strain>
    </source>
</reference>
<evidence type="ECO:0000256" key="8">
    <source>
        <dbReference type="ARBA" id="ARBA00022989"/>
    </source>
</evidence>
<dbReference type="AlphaFoldDB" id="A0A132AI52"/>
<dbReference type="GO" id="GO:0008331">
    <property type="term" value="F:high voltage-gated calcium channel activity"/>
    <property type="evidence" value="ECO:0007669"/>
    <property type="project" value="TreeGrafter"/>
</dbReference>
<comment type="caution">
    <text evidence="14">The sequence shown here is derived from an EMBL/GenBank/DDBJ whole genome shotgun (WGS) entry which is preliminary data.</text>
</comment>
<dbReference type="FunFam" id="1.10.287.70:FF:000059">
    <property type="entry name" value="Voltage-dependent N-type calcium channel subunit alpha"/>
    <property type="match status" value="1"/>
</dbReference>
<dbReference type="InterPro" id="IPR005821">
    <property type="entry name" value="Ion_trans_dom"/>
</dbReference>
<evidence type="ECO:0000256" key="3">
    <source>
        <dbReference type="ARBA" id="ARBA00022568"/>
    </source>
</evidence>
<evidence type="ECO:0000259" key="13">
    <source>
        <dbReference type="Pfam" id="PF00520"/>
    </source>
</evidence>
<dbReference type="SUPFAM" id="SSF81324">
    <property type="entry name" value="Voltage-gated potassium channels"/>
    <property type="match status" value="2"/>
</dbReference>
<accession>A0A132AI52</accession>
<keyword evidence="9" id="KW-0406">Ion transport</keyword>
<evidence type="ECO:0000256" key="7">
    <source>
        <dbReference type="ARBA" id="ARBA00022882"/>
    </source>
</evidence>
<keyword evidence="6" id="KW-0106">Calcium</keyword>
<evidence type="ECO:0000256" key="9">
    <source>
        <dbReference type="ARBA" id="ARBA00023065"/>
    </source>
</evidence>
<dbReference type="FunFam" id="1.20.120.350:FF:000011">
    <property type="entry name" value="Voltage-dependent N-type calcium channel subunit alpha"/>
    <property type="match status" value="1"/>
</dbReference>
<keyword evidence="5" id="KW-0812">Transmembrane</keyword>
<name>A0A132AI52_SARSC</name>
<dbReference type="OrthoDB" id="431720at2759"/>
<proteinExistence type="predicted"/>
<sequence>MYALGLKEYFSSAFNRFDCLVIIGSIFEVIWSEFKGGSFGFSVMRALPSMRSIISLLFLLFLFILIFALLGMQLFGGAFNFEDETPAANFNTFAIALLTVFQILTGEDWNEVMYKAIESQGGIHHGGMIYSVYFIILVLFGNYTLLNVFLAIAVDNLANAQELTAAEEEEAEEERENQELELVQYHGKGKDDVPAMNICPPSPMGRSGSRTDLAKVEYELVKIKKKDDIDLFEEEEEPSGPKPMLPYSSMFIFSSSNPIRVFCHFVTNMKYFDAFIMVIITLSSIALAAEDPVDENAYINSILIYFDYAFTGVFAIEMVLKVIDQGVFLHPGSYCRDLWNILDAIVVICALCAIAFAYLGDASPGTKGAASSLSD</sequence>
<keyword evidence="10" id="KW-0472">Membrane</keyword>
<dbReference type="PANTHER" id="PTHR45628">
    <property type="entry name" value="VOLTAGE-DEPENDENT CALCIUM CHANNEL TYPE A SUBUNIT ALPHA-1"/>
    <property type="match status" value="1"/>
</dbReference>
<dbReference type="EMBL" id="JXLN01015219">
    <property type="protein sequence ID" value="KPM10489.1"/>
    <property type="molecule type" value="Genomic_DNA"/>
</dbReference>
<evidence type="ECO:0000256" key="4">
    <source>
        <dbReference type="ARBA" id="ARBA00022673"/>
    </source>
</evidence>
<keyword evidence="8" id="KW-1133">Transmembrane helix</keyword>
<dbReference type="PANTHER" id="PTHR45628:SF7">
    <property type="entry name" value="VOLTAGE-DEPENDENT CALCIUM CHANNEL TYPE A SUBUNIT ALPHA-1"/>
    <property type="match status" value="1"/>
</dbReference>